<reference evidence="2" key="1">
    <citation type="journal article" date="2023" name="Front. Plant Sci.">
        <title>Chromosomal-level genome assembly of Melastoma candidum provides insights into trichome evolution.</title>
        <authorList>
            <person name="Zhong Y."/>
            <person name="Wu W."/>
            <person name="Sun C."/>
            <person name="Zou P."/>
            <person name="Liu Y."/>
            <person name="Dai S."/>
            <person name="Zhou R."/>
        </authorList>
    </citation>
    <scope>NUCLEOTIDE SEQUENCE [LARGE SCALE GENOMIC DNA]</scope>
</reference>
<comment type="caution">
    <text evidence="1">The sequence shown here is derived from an EMBL/GenBank/DDBJ whole genome shotgun (WGS) entry which is preliminary data.</text>
</comment>
<name>A0ACB9P0I9_9MYRT</name>
<evidence type="ECO:0000313" key="2">
    <source>
        <dbReference type="Proteomes" id="UP001057402"/>
    </source>
</evidence>
<gene>
    <name evidence="1" type="ORF">MLD38_025437</name>
</gene>
<dbReference type="Proteomes" id="UP001057402">
    <property type="component" value="Chromosome 7"/>
</dbReference>
<accession>A0ACB9P0I9</accession>
<sequence length="94" mass="10567">MTFERDVSMALVMRPEPTYVRDLVSRLVEQMVPDVTISGFNGLMSKSIGAIPIRLKVGRVIMNTAFFIIDVATTFNALERDWLHKASSIPCTLH</sequence>
<organism evidence="1 2">
    <name type="scientific">Melastoma candidum</name>
    <dbReference type="NCBI Taxonomy" id="119954"/>
    <lineage>
        <taxon>Eukaryota</taxon>
        <taxon>Viridiplantae</taxon>
        <taxon>Streptophyta</taxon>
        <taxon>Embryophyta</taxon>
        <taxon>Tracheophyta</taxon>
        <taxon>Spermatophyta</taxon>
        <taxon>Magnoliopsida</taxon>
        <taxon>eudicotyledons</taxon>
        <taxon>Gunneridae</taxon>
        <taxon>Pentapetalae</taxon>
        <taxon>rosids</taxon>
        <taxon>malvids</taxon>
        <taxon>Myrtales</taxon>
        <taxon>Melastomataceae</taxon>
        <taxon>Melastomatoideae</taxon>
        <taxon>Melastomateae</taxon>
        <taxon>Melastoma</taxon>
    </lineage>
</organism>
<protein>
    <submittedName>
        <fullName evidence="1">Uncharacterized protein</fullName>
    </submittedName>
</protein>
<keyword evidence="2" id="KW-1185">Reference proteome</keyword>
<proteinExistence type="predicted"/>
<dbReference type="EMBL" id="CM042886">
    <property type="protein sequence ID" value="KAI4340621.1"/>
    <property type="molecule type" value="Genomic_DNA"/>
</dbReference>
<evidence type="ECO:0000313" key="1">
    <source>
        <dbReference type="EMBL" id="KAI4340621.1"/>
    </source>
</evidence>